<dbReference type="AlphaFoldDB" id="X0W874"/>
<protein>
    <recommendedName>
        <fullName evidence="6">FAD/NAD(P)-binding domain-containing protein</fullName>
    </recommendedName>
</protein>
<dbReference type="Gene3D" id="3.50.50.60">
    <property type="entry name" value="FAD/NAD(P)-binding domain"/>
    <property type="match status" value="2"/>
</dbReference>
<dbReference type="PRINTS" id="PR00368">
    <property type="entry name" value="FADPNR"/>
</dbReference>
<keyword evidence="3" id="KW-0560">Oxidoreductase</keyword>
<feature type="non-terminal residue" evidence="7">
    <location>
        <position position="252"/>
    </location>
</feature>
<keyword evidence="4" id="KW-1015">Disulfide bond</keyword>
<sequence>MTYDLIIIGAGPAGITASVYAARKKMKILVIAENIGGQAALSGDIENYTGYQFISGPDLAAKFEEHMKKYDLELKEGEKAAGLEKKGSLILIKTAKATYEARTAIVASGKRSRELGVPGEKEFKNKGLTYCATCDGPLFSEKDVAVIGGGNSALDAALQLMNIAKRVYLINITPALTGDAVMQEKIKNNKKVLALNDTRVTAVLGEKMVNAVKIKNKREEKILPVEGIFVEIGLMPNSEFIKEADKNERGEI</sequence>
<dbReference type="InterPro" id="IPR008255">
    <property type="entry name" value="Pyr_nucl-diS_OxRdtase_2_AS"/>
</dbReference>
<evidence type="ECO:0000256" key="3">
    <source>
        <dbReference type="ARBA" id="ARBA00023002"/>
    </source>
</evidence>
<evidence type="ECO:0000259" key="6">
    <source>
        <dbReference type="Pfam" id="PF07992"/>
    </source>
</evidence>
<dbReference type="Pfam" id="PF07992">
    <property type="entry name" value="Pyr_redox_2"/>
    <property type="match status" value="1"/>
</dbReference>
<reference evidence="7" key="1">
    <citation type="journal article" date="2014" name="Front. Microbiol.">
        <title>High frequency of phylogenetically diverse reductive dehalogenase-homologous genes in deep subseafloor sedimentary metagenomes.</title>
        <authorList>
            <person name="Kawai M."/>
            <person name="Futagami T."/>
            <person name="Toyoda A."/>
            <person name="Takaki Y."/>
            <person name="Nishi S."/>
            <person name="Hori S."/>
            <person name="Arai W."/>
            <person name="Tsubouchi T."/>
            <person name="Morono Y."/>
            <person name="Uchiyama I."/>
            <person name="Ito T."/>
            <person name="Fujiyama A."/>
            <person name="Inagaki F."/>
            <person name="Takami H."/>
        </authorList>
    </citation>
    <scope>NUCLEOTIDE SEQUENCE</scope>
    <source>
        <strain evidence="7">Expedition CK06-06</strain>
    </source>
</reference>
<evidence type="ECO:0000256" key="4">
    <source>
        <dbReference type="ARBA" id="ARBA00023157"/>
    </source>
</evidence>
<dbReference type="InterPro" id="IPR023753">
    <property type="entry name" value="FAD/NAD-binding_dom"/>
</dbReference>
<accession>X0W874</accession>
<comment type="caution">
    <text evidence="7">The sequence shown here is derived from an EMBL/GenBank/DDBJ whole genome shotgun (WGS) entry which is preliminary data.</text>
</comment>
<evidence type="ECO:0000256" key="2">
    <source>
        <dbReference type="ARBA" id="ARBA00022827"/>
    </source>
</evidence>
<dbReference type="PANTHER" id="PTHR48105">
    <property type="entry name" value="THIOREDOXIN REDUCTASE 1-RELATED-RELATED"/>
    <property type="match status" value="1"/>
</dbReference>
<dbReference type="EMBL" id="BARS01024519">
    <property type="protein sequence ID" value="GAG08841.1"/>
    <property type="molecule type" value="Genomic_DNA"/>
</dbReference>
<keyword evidence="1" id="KW-0285">Flavoprotein</keyword>
<gene>
    <name evidence="7" type="ORF">S01H1_38913</name>
</gene>
<evidence type="ECO:0000313" key="7">
    <source>
        <dbReference type="EMBL" id="GAG08841.1"/>
    </source>
</evidence>
<keyword evidence="2" id="KW-0274">FAD</keyword>
<evidence type="ECO:0000256" key="1">
    <source>
        <dbReference type="ARBA" id="ARBA00022630"/>
    </source>
</evidence>
<dbReference type="InterPro" id="IPR036188">
    <property type="entry name" value="FAD/NAD-bd_sf"/>
</dbReference>
<organism evidence="7">
    <name type="scientific">marine sediment metagenome</name>
    <dbReference type="NCBI Taxonomy" id="412755"/>
    <lineage>
        <taxon>unclassified sequences</taxon>
        <taxon>metagenomes</taxon>
        <taxon>ecological metagenomes</taxon>
    </lineage>
</organism>
<dbReference type="PROSITE" id="PS00573">
    <property type="entry name" value="PYRIDINE_REDOX_2"/>
    <property type="match status" value="1"/>
</dbReference>
<dbReference type="PRINTS" id="PR00469">
    <property type="entry name" value="PNDRDTASEII"/>
</dbReference>
<dbReference type="SUPFAM" id="SSF51905">
    <property type="entry name" value="FAD/NAD(P)-binding domain"/>
    <property type="match status" value="1"/>
</dbReference>
<evidence type="ECO:0000256" key="5">
    <source>
        <dbReference type="ARBA" id="ARBA00023284"/>
    </source>
</evidence>
<keyword evidence="5" id="KW-0676">Redox-active center</keyword>
<dbReference type="InterPro" id="IPR050097">
    <property type="entry name" value="Ferredoxin-NADP_redctase_2"/>
</dbReference>
<dbReference type="GO" id="GO:0016668">
    <property type="term" value="F:oxidoreductase activity, acting on a sulfur group of donors, NAD(P) as acceptor"/>
    <property type="evidence" value="ECO:0007669"/>
    <property type="project" value="UniProtKB-ARBA"/>
</dbReference>
<proteinExistence type="predicted"/>
<feature type="domain" description="FAD/NAD(P)-binding" evidence="6">
    <location>
        <begin position="3"/>
        <end position="246"/>
    </location>
</feature>
<name>X0W874_9ZZZZ</name>